<dbReference type="PANTHER" id="PTHR44394">
    <property type="entry name" value="BETA-ALANINE-ACTIVATING ENZYME"/>
    <property type="match status" value="1"/>
</dbReference>
<name>A0ABN9LPK2_9NEOB</name>
<dbReference type="InterPro" id="IPR036736">
    <property type="entry name" value="ACP-like_sf"/>
</dbReference>
<evidence type="ECO:0000256" key="1">
    <source>
        <dbReference type="SAM" id="MobiDB-lite"/>
    </source>
</evidence>
<evidence type="ECO:0000313" key="4">
    <source>
        <dbReference type="Proteomes" id="UP001176940"/>
    </source>
</evidence>
<dbReference type="SUPFAM" id="SSF56801">
    <property type="entry name" value="Acetyl-CoA synthetase-like"/>
    <property type="match status" value="1"/>
</dbReference>
<feature type="region of interest" description="Disordered" evidence="1">
    <location>
        <begin position="187"/>
        <end position="214"/>
    </location>
</feature>
<dbReference type="Pfam" id="PF13193">
    <property type="entry name" value="AMP-binding_C"/>
    <property type="match status" value="1"/>
</dbReference>
<evidence type="ECO:0000259" key="2">
    <source>
        <dbReference type="Pfam" id="PF13193"/>
    </source>
</evidence>
<dbReference type="EMBL" id="CAUEEQ010020267">
    <property type="protein sequence ID" value="CAJ0942654.1"/>
    <property type="molecule type" value="Genomic_DNA"/>
</dbReference>
<gene>
    <name evidence="3" type="ORF">RIMI_LOCUS9675410</name>
</gene>
<dbReference type="PANTHER" id="PTHR44394:SF1">
    <property type="entry name" value="BETA-ALANINE-ACTIVATING ENZYME"/>
    <property type="match status" value="1"/>
</dbReference>
<dbReference type="Proteomes" id="UP001176940">
    <property type="component" value="Unassembled WGS sequence"/>
</dbReference>
<dbReference type="InterPro" id="IPR011047">
    <property type="entry name" value="Quinoprotein_ADH-like_sf"/>
</dbReference>
<dbReference type="SUPFAM" id="SSF47336">
    <property type="entry name" value="ACP-like"/>
    <property type="match status" value="1"/>
</dbReference>
<feature type="compositionally biased region" description="Basic and acidic residues" evidence="1">
    <location>
        <begin position="187"/>
        <end position="208"/>
    </location>
</feature>
<feature type="domain" description="AMP-binding enzyme C-terminal" evidence="2">
    <location>
        <begin position="4"/>
        <end position="66"/>
    </location>
</feature>
<accession>A0ABN9LPK2</accession>
<dbReference type="InterPro" id="IPR052091">
    <property type="entry name" value="Beta-ala_Activ/Resist"/>
</dbReference>
<comment type="caution">
    <text evidence="3">The sequence shown here is derived from an EMBL/GenBank/DDBJ whole genome shotgun (WGS) entry which is preliminary data.</text>
</comment>
<evidence type="ECO:0000313" key="3">
    <source>
        <dbReference type="EMBL" id="CAJ0942654.1"/>
    </source>
</evidence>
<protein>
    <recommendedName>
        <fullName evidence="2">AMP-binding enzyme C-terminal domain-containing protein</fullName>
    </recommendedName>
</protein>
<feature type="non-terminal residue" evidence="3">
    <location>
        <position position="1"/>
    </location>
</feature>
<reference evidence="3" key="1">
    <citation type="submission" date="2023-07" db="EMBL/GenBank/DDBJ databases">
        <authorList>
            <person name="Stuckert A."/>
        </authorList>
    </citation>
    <scope>NUCLEOTIDE SEQUENCE</scope>
</reference>
<dbReference type="InterPro" id="IPR025110">
    <property type="entry name" value="AMP-bd_C"/>
</dbReference>
<organism evidence="3 4">
    <name type="scientific">Ranitomeya imitator</name>
    <name type="common">mimic poison frog</name>
    <dbReference type="NCBI Taxonomy" id="111125"/>
    <lineage>
        <taxon>Eukaryota</taxon>
        <taxon>Metazoa</taxon>
        <taxon>Chordata</taxon>
        <taxon>Craniata</taxon>
        <taxon>Vertebrata</taxon>
        <taxon>Euteleostomi</taxon>
        <taxon>Amphibia</taxon>
        <taxon>Batrachia</taxon>
        <taxon>Anura</taxon>
        <taxon>Neobatrachia</taxon>
        <taxon>Hyloidea</taxon>
        <taxon>Dendrobatidae</taxon>
        <taxon>Dendrobatinae</taxon>
        <taxon>Ranitomeya</taxon>
    </lineage>
</organism>
<dbReference type="InterPro" id="IPR015943">
    <property type="entry name" value="WD40/YVTN_repeat-like_dom_sf"/>
</dbReference>
<sequence length="375" mass="42230">VVEKLEPVESCAVIWFNAKQLVLFIVLKRLIEKKSFWRHLQAHLLSYALPDDVVLVDSLPHTKHGKINFSRLKLIYTNHLRKKTESWLPRIKDDLWYRLQDLWKSVLGLPEGCPDISEDSLFLLSGGDSLKAIRFYEEVENFVGGSVPGLLEVVLSDTFLDIHRCLLKCTSLVMDKLQDHTSVTDIGSHEHHSVDVSEKHPTKRRSEGPRSQMDAASFVSLSRGNRLFINDCSGLDEQQCKVTHGLSPDLAWNLQGSKRTKPTPSSEQLMTLQERWASDTGKCVDASPLLVLSSGKDSARTVYIGSHSHRVQALHLDTGAIVWERILGDRIESSAAVSKCGNFILVGKNRMNLVIRISLHLQSTDYIHSFGMECL</sequence>
<dbReference type="Gene3D" id="1.10.1200.10">
    <property type="entry name" value="ACP-like"/>
    <property type="match status" value="1"/>
</dbReference>
<dbReference type="Gene3D" id="2.130.10.10">
    <property type="entry name" value="YVTN repeat-like/Quinoprotein amine dehydrogenase"/>
    <property type="match status" value="1"/>
</dbReference>
<keyword evidence="4" id="KW-1185">Reference proteome</keyword>
<dbReference type="InterPro" id="IPR045851">
    <property type="entry name" value="AMP-bd_C_sf"/>
</dbReference>
<dbReference type="SUPFAM" id="SSF50998">
    <property type="entry name" value="Quinoprotein alcohol dehydrogenase-like"/>
    <property type="match status" value="1"/>
</dbReference>
<dbReference type="Gene3D" id="3.30.300.30">
    <property type="match status" value="1"/>
</dbReference>
<proteinExistence type="predicted"/>